<feature type="transmembrane region" description="Helical" evidence="10">
    <location>
        <begin position="227"/>
        <end position="247"/>
    </location>
</feature>
<keyword evidence="5" id="KW-0863">Zinc-finger</keyword>
<dbReference type="InterPro" id="IPR035896">
    <property type="entry name" value="AN1-like_Znf"/>
</dbReference>
<organism evidence="12">
    <name type="scientific">Archaeoglobus fulgidus</name>
    <dbReference type="NCBI Taxonomy" id="2234"/>
    <lineage>
        <taxon>Archaea</taxon>
        <taxon>Methanobacteriati</taxon>
        <taxon>Methanobacteriota</taxon>
        <taxon>Archaeoglobi</taxon>
        <taxon>Archaeoglobales</taxon>
        <taxon>Archaeoglobaceae</taxon>
        <taxon>Archaeoglobus</taxon>
    </lineage>
</organism>
<evidence type="ECO:0000256" key="2">
    <source>
        <dbReference type="ARBA" id="ARBA00009045"/>
    </source>
</evidence>
<evidence type="ECO:0000256" key="9">
    <source>
        <dbReference type="ARBA" id="ARBA00023136"/>
    </source>
</evidence>
<comment type="subcellular location">
    <subcellularLocation>
        <location evidence="1">Membrane</location>
        <topology evidence="1">Multi-pass membrane protein</topology>
    </subcellularLocation>
</comment>
<dbReference type="PANTHER" id="PTHR43731">
    <property type="entry name" value="RHOMBOID PROTEASE"/>
    <property type="match status" value="1"/>
</dbReference>
<comment type="similarity">
    <text evidence="2">Belongs to the peptidase S54 family.</text>
</comment>
<dbReference type="SUPFAM" id="SSF118310">
    <property type="entry name" value="AN1-like Zinc finger"/>
    <property type="match status" value="1"/>
</dbReference>
<feature type="transmembrane region" description="Helical" evidence="10">
    <location>
        <begin position="63"/>
        <end position="85"/>
    </location>
</feature>
<feature type="transmembrane region" description="Helical" evidence="10">
    <location>
        <begin position="169"/>
        <end position="188"/>
    </location>
</feature>
<dbReference type="Gene3D" id="4.10.1110.10">
    <property type="entry name" value="AN1-like Zinc finger"/>
    <property type="match status" value="1"/>
</dbReference>
<keyword evidence="6" id="KW-0378">Hydrolase</keyword>
<dbReference type="GO" id="GO:0008270">
    <property type="term" value="F:zinc ion binding"/>
    <property type="evidence" value="ECO:0007669"/>
    <property type="project" value="UniProtKB-KW"/>
</dbReference>
<evidence type="ECO:0000256" key="7">
    <source>
        <dbReference type="ARBA" id="ARBA00022833"/>
    </source>
</evidence>
<keyword evidence="8 10" id="KW-1133">Transmembrane helix</keyword>
<dbReference type="InterPro" id="IPR000058">
    <property type="entry name" value="Znf_AN1"/>
</dbReference>
<dbReference type="Gene3D" id="1.20.1540.10">
    <property type="entry name" value="Rhomboid-like"/>
    <property type="match status" value="1"/>
</dbReference>
<dbReference type="PANTHER" id="PTHR43731:SF14">
    <property type="entry name" value="PRESENILIN-ASSOCIATED RHOMBOID-LIKE PROTEIN, MITOCHONDRIAL"/>
    <property type="match status" value="1"/>
</dbReference>
<evidence type="ECO:0000256" key="1">
    <source>
        <dbReference type="ARBA" id="ARBA00004141"/>
    </source>
</evidence>
<dbReference type="GO" id="GO:0006508">
    <property type="term" value="P:proteolysis"/>
    <property type="evidence" value="ECO:0007669"/>
    <property type="project" value="UniProtKB-KW"/>
</dbReference>
<evidence type="ECO:0000256" key="6">
    <source>
        <dbReference type="ARBA" id="ARBA00022801"/>
    </source>
</evidence>
<dbReference type="InterPro" id="IPR022764">
    <property type="entry name" value="Peptidase_S54_rhomboid_dom"/>
</dbReference>
<evidence type="ECO:0000313" key="12">
    <source>
        <dbReference type="EMBL" id="HFW33132.1"/>
    </source>
</evidence>
<keyword evidence="12" id="KW-0645">Protease</keyword>
<feature type="domain" description="AN1-type" evidence="11">
    <location>
        <begin position="1"/>
        <end position="44"/>
    </location>
</feature>
<sequence>MARCDVCGREVTLPFKCRYCGGTYCTDHRLPENHNCDGLDEYWNVPVNVRKTRNRGVIRLMRYGANNIVLITCTILFFITLIAPYQMVSLLALHPRIEILLSMPWQLITSIFLHVEFWHFFINMFVLLFFGTELERRVGERKYLEIFFASGLVGNFGYIAYSYALGSHIPALGASAAIFGVMGCLAIIAPEVRIIIFPIPVPISIRTALFLFAAYDFWMMVASYMGVFYTNVANIAHLAGLAAGLYYGKRLGRRKVIHDFYF</sequence>
<evidence type="ECO:0000256" key="8">
    <source>
        <dbReference type="ARBA" id="ARBA00022989"/>
    </source>
</evidence>
<evidence type="ECO:0000259" key="11">
    <source>
        <dbReference type="PROSITE" id="PS51039"/>
    </source>
</evidence>
<dbReference type="SMART" id="SM00154">
    <property type="entry name" value="ZnF_AN1"/>
    <property type="match status" value="1"/>
</dbReference>
<dbReference type="Pfam" id="PF01694">
    <property type="entry name" value="Rhomboid"/>
    <property type="match status" value="1"/>
</dbReference>
<dbReference type="GO" id="GO:0004252">
    <property type="term" value="F:serine-type endopeptidase activity"/>
    <property type="evidence" value="ECO:0007669"/>
    <property type="project" value="InterPro"/>
</dbReference>
<name>A0A7C3MAJ2_ARCFL</name>
<keyword evidence="7" id="KW-0862">Zinc</keyword>
<gene>
    <name evidence="12" type="ORF">ENW66_09345</name>
</gene>
<keyword evidence="9 10" id="KW-0472">Membrane</keyword>
<keyword evidence="4" id="KW-0479">Metal-binding</keyword>
<dbReference type="InterPro" id="IPR035952">
    <property type="entry name" value="Rhomboid-like_sf"/>
</dbReference>
<evidence type="ECO:0000256" key="10">
    <source>
        <dbReference type="SAM" id="Phobius"/>
    </source>
</evidence>
<dbReference type="PROSITE" id="PS51039">
    <property type="entry name" value="ZF_AN1"/>
    <property type="match status" value="1"/>
</dbReference>
<dbReference type="GO" id="GO:0016020">
    <property type="term" value="C:membrane"/>
    <property type="evidence" value="ECO:0007669"/>
    <property type="project" value="UniProtKB-SubCell"/>
</dbReference>
<dbReference type="SUPFAM" id="SSF144091">
    <property type="entry name" value="Rhomboid-like"/>
    <property type="match status" value="1"/>
</dbReference>
<accession>A0A7C3MAJ2</accession>
<dbReference type="AlphaFoldDB" id="A0A7C3MAJ2"/>
<evidence type="ECO:0000256" key="4">
    <source>
        <dbReference type="ARBA" id="ARBA00022723"/>
    </source>
</evidence>
<dbReference type="Pfam" id="PF01428">
    <property type="entry name" value="zf-AN1"/>
    <property type="match status" value="1"/>
</dbReference>
<feature type="transmembrane region" description="Helical" evidence="10">
    <location>
        <begin position="195"/>
        <end position="215"/>
    </location>
</feature>
<reference evidence="12" key="1">
    <citation type="journal article" date="2020" name="mSystems">
        <title>Genome- and Community-Level Interaction Insights into Carbon Utilization and Element Cycling Functions of Hydrothermarchaeota in Hydrothermal Sediment.</title>
        <authorList>
            <person name="Zhou Z."/>
            <person name="Liu Y."/>
            <person name="Xu W."/>
            <person name="Pan J."/>
            <person name="Luo Z.H."/>
            <person name="Li M."/>
        </authorList>
    </citation>
    <scope>NUCLEOTIDE SEQUENCE [LARGE SCALE GENOMIC DNA]</scope>
    <source>
        <strain evidence="12">SpSt-87</strain>
    </source>
</reference>
<dbReference type="InterPro" id="IPR050925">
    <property type="entry name" value="Rhomboid_protease_S54"/>
</dbReference>
<evidence type="ECO:0000256" key="5">
    <source>
        <dbReference type="ARBA" id="ARBA00022771"/>
    </source>
</evidence>
<protein>
    <submittedName>
        <fullName evidence="12">Rhomboid family intramembrane serine protease</fullName>
    </submittedName>
</protein>
<keyword evidence="3 10" id="KW-0812">Transmembrane</keyword>
<proteinExistence type="inferred from homology"/>
<feature type="transmembrane region" description="Helical" evidence="10">
    <location>
        <begin position="143"/>
        <end position="163"/>
    </location>
</feature>
<feature type="transmembrane region" description="Helical" evidence="10">
    <location>
        <begin position="105"/>
        <end position="131"/>
    </location>
</feature>
<dbReference type="EMBL" id="DTLB01000052">
    <property type="protein sequence ID" value="HFW33132.1"/>
    <property type="molecule type" value="Genomic_DNA"/>
</dbReference>
<evidence type="ECO:0000256" key="3">
    <source>
        <dbReference type="ARBA" id="ARBA00022692"/>
    </source>
</evidence>
<comment type="caution">
    <text evidence="12">The sequence shown here is derived from an EMBL/GenBank/DDBJ whole genome shotgun (WGS) entry which is preliminary data.</text>
</comment>